<name>K9WSV4_9NOST</name>
<reference evidence="9 10" key="1">
    <citation type="submission" date="2012-06" db="EMBL/GenBank/DDBJ databases">
        <title>Finished chromosome of genome of Cylindrospermum stagnale PCC 7417.</title>
        <authorList>
            <consortium name="US DOE Joint Genome Institute"/>
            <person name="Gugger M."/>
            <person name="Coursin T."/>
            <person name="Rippka R."/>
            <person name="Tandeau De Marsac N."/>
            <person name="Huntemann M."/>
            <person name="Wei C.-L."/>
            <person name="Han J."/>
            <person name="Detter J.C."/>
            <person name="Han C."/>
            <person name="Tapia R."/>
            <person name="Chen A."/>
            <person name="Kyrpides N."/>
            <person name="Mavromatis K."/>
            <person name="Markowitz V."/>
            <person name="Szeto E."/>
            <person name="Ivanova N."/>
            <person name="Pagani I."/>
            <person name="Pati A."/>
            <person name="Goodwin L."/>
            <person name="Nordberg H.P."/>
            <person name="Cantor M.N."/>
            <person name="Hua S.X."/>
            <person name="Woyke T."/>
            <person name="Kerfeld C.A."/>
        </authorList>
    </citation>
    <scope>NUCLEOTIDE SEQUENCE [LARGE SCALE GENOMIC DNA]</scope>
    <source>
        <strain evidence="9 10">PCC 7417</strain>
    </source>
</reference>
<keyword evidence="2 8" id="KW-0813">Transport</keyword>
<dbReference type="PRINTS" id="PR00125">
    <property type="entry name" value="ATPASEDELTA"/>
</dbReference>
<keyword evidence="5 8" id="KW-0472">Membrane</keyword>
<dbReference type="Proteomes" id="UP000010475">
    <property type="component" value="Chromosome"/>
</dbReference>
<evidence type="ECO:0000256" key="1">
    <source>
        <dbReference type="ARBA" id="ARBA00004370"/>
    </source>
</evidence>
<proteinExistence type="inferred from homology"/>
<keyword evidence="8" id="KW-0793">Thylakoid</keyword>
<dbReference type="eggNOG" id="COG0712">
    <property type="taxonomic scope" value="Bacteria"/>
</dbReference>
<dbReference type="PATRIC" id="fig|56107.3.peg.585"/>
<dbReference type="InterPro" id="IPR026015">
    <property type="entry name" value="ATP_synth_OSCP/delta_N_sf"/>
</dbReference>
<evidence type="ECO:0000256" key="7">
    <source>
        <dbReference type="ARBA" id="ARBA00023310"/>
    </source>
</evidence>
<dbReference type="GO" id="GO:0031676">
    <property type="term" value="C:plasma membrane-derived thylakoid membrane"/>
    <property type="evidence" value="ECO:0007669"/>
    <property type="project" value="UniProtKB-SubCell"/>
</dbReference>
<accession>K9WSV4</accession>
<evidence type="ECO:0000313" key="9">
    <source>
        <dbReference type="EMBL" id="AFZ22866.1"/>
    </source>
</evidence>
<dbReference type="Pfam" id="PF00213">
    <property type="entry name" value="OSCP"/>
    <property type="match status" value="1"/>
</dbReference>
<comment type="function">
    <text evidence="8">This protein is part of the stalk that links CF(0) to CF(1). It either transmits conformational changes from CF(0) to CF(1) or is implicated in proton conduction.</text>
</comment>
<dbReference type="SUPFAM" id="SSF47928">
    <property type="entry name" value="N-terminal domain of the delta subunit of the F1F0-ATP synthase"/>
    <property type="match status" value="1"/>
</dbReference>
<dbReference type="NCBIfam" id="TIGR01145">
    <property type="entry name" value="ATP_synt_delta"/>
    <property type="match status" value="1"/>
</dbReference>
<comment type="function">
    <text evidence="8">F(1)F(0) ATP synthase produces ATP from ADP in the presence of a proton or sodium gradient. F-type ATPases consist of two structural domains, F(1) containing the extramembraneous catalytic core and F(0) containing the membrane proton channel, linked together by a central stalk and a peripheral stalk. During catalysis, ATP synthesis in the catalytic domain of F(1) is coupled via a rotary mechanism of the central stalk subunits to proton translocation.</text>
</comment>
<dbReference type="GO" id="GO:0045259">
    <property type="term" value="C:proton-transporting ATP synthase complex"/>
    <property type="evidence" value="ECO:0007669"/>
    <property type="project" value="UniProtKB-KW"/>
</dbReference>
<dbReference type="OrthoDB" id="9802471at2"/>
<gene>
    <name evidence="8" type="primary">atpH</name>
    <name evidence="8" type="synonym">atpD</name>
    <name evidence="9" type="ORF">Cylst_0529</name>
</gene>
<dbReference type="PROSITE" id="PS00389">
    <property type="entry name" value="ATPASE_DELTA"/>
    <property type="match status" value="1"/>
</dbReference>
<keyword evidence="3 8" id="KW-0375">Hydrogen ion transport</keyword>
<keyword evidence="4 8" id="KW-0406">Ion transport</keyword>
<dbReference type="KEGG" id="csg:Cylst_0529"/>
<evidence type="ECO:0000256" key="4">
    <source>
        <dbReference type="ARBA" id="ARBA00023065"/>
    </source>
</evidence>
<evidence type="ECO:0000256" key="8">
    <source>
        <dbReference type="HAMAP-Rule" id="MF_01416"/>
    </source>
</evidence>
<dbReference type="EMBL" id="CP003642">
    <property type="protein sequence ID" value="AFZ22866.1"/>
    <property type="molecule type" value="Genomic_DNA"/>
</dbReference>
<dbReference type="HAMAP" id="MF_01416">
    <property type="entry name" value="ATP_synth_delta_bact"/>
    <property type="match status" value="1"/>
</dbReference>
<comment type="subcellular location">
    <subcellularLocation>
        <location evidence="8">Cellular thylakoid membrane</location>
        <topology evidence="8">Peripheral membrane protein</topology>
    </subcellularLocation>
    <subcellularLocation>
        <location evidence="1">Membrane</location>
    </subcellularLocation>
</comment>
<dbReference type="Gene3D" id="1.10.520.20">
    <property type="entry name" value="N-terminal domain of the delta subunit of the F1F0-ATP synthase"/>
    <property type="match status" value="1"/>
</dbReference>
<evidence type="ECO:0000256" key="3">
    <source>
        <dbReference type="ARBA" id="ARBA00022781"/>
    </source>
</evidence>
<dbReference type="InterPro" id="IPR000711">
    <property type="entry name" value="ATPase_OSCP/dsu"/>
</dbReference>
<keyword evidence="7 8" id="KW-0066">ATP synthesis</keyword>
<evidence type="ECO:0000313" key="10">
    <source>
        <dbReference type="Proteomes" id="UP000010475"/>
    </source>
</evidence>
<dbReference type="STRING" id="56107.Cylst_0529"/>
<dbReference type="InterPro" id="IPR020781">
    <property type="entry name" value="ATPase_OSCP/d_CS"/>
</dbReference>
<dbReference type="PANTHER" id="PTHR11910">
    <property type="entry name" value="ATP SYNTHASE DELTA CHAIN"/>
    <property type="match status" value="1"/>
</dbReference>
<dbReference type="HOGENOM" id="CLU_085114_4_0_3"/>
<dbReference type="GO" id="GO:0046933">
    <property type="term" value="F:proton-transporting ATP synthase activity, rotational mechanism"/>
    <property type="evidence" value="ECO:0007669"/>
    <property type="project" value="UniProtKB-UniRule"/>
</dbReference>
<sequence>MISNIAIAKVAQSYAQALLSIAQSKNLTEEIGGDARTLQSLLSGNKDLQNFFSNPFIQSENKKALLRQILGESTSSYLRNFLLLLVDKRRIAFLDQILQQYLVLLRQLNQTVLAEVTSAVSLTEAQQQTIQEKVIALTKARQVELVTKIDGDLIGGVIIKVGSQVIDASLRGQLRRLSLRLSGS</sequence>
<keyword evidence="6 8" id="KW-0139">CF(1)</keyword>
<evidence type="ECO:0000256" key="6">
    <source>
        <dbReference type="ARBA" id="ARBA00023196"/>
    </source>
</evidence>
<comment type="similarity">
    <text evidence="8">Belongs to the ATPase delta chain family.</text>
</comment>
<keyword evidence="10" id="KW-1185">Reference proteome</keyword>
<dbReference type="AlphaFoldDB" id="K9WSV4"/>
<dbReference type="RefSeq" id="WP_015206123.1">
    <property type="nucleotide sequence ID" value="NC_019757.1"/>
</dbReference>
<protein>
    <recommendedName>
        <fullName evidence="8">ATP synthase subunit delta</fullName>
    </recommendedName>
    <alternativeName>
        <fullName evidence="8">ATP synthase F(1) sector subunit delta</fullName>
    </alternativeName>
    <alternativeName>
        <fullName evidence="8">F-type ATPase subunit delta</fullName>
        <shortName evidence="8">F-ATPase subunit delta</shortName>
    </alternativeName>
</protein>
<evidence type="ECO:0000256" key="2">
    <source>
        <dbReference type="ARBA" id="ARBA00022448"/>
    </source>
</evidence>
<evidence type="ECO:0000256" key="5">
    <source>
        <dbReference type="ARBA" id="ARBA00023136"/>
    </source>
</evidence>
<organism evidence="9 10">
    <name type="scientific">Cylindrospermum stagnale PCC 7417</name>
    <dbReference type="NCBI Taxonomy" id="56107"/>
    <lineage>
        <taxon>Bacteria</taxon>
        <taxon>Bacillati</taxon>
        <taxon>Cyanobacteriota</taxon>
        <taxon>Cyanophyceae</taxon>
        <taxon>Nostocales</taxon>
        <taxon>Nostocaceae</taxon>
        <taxon>Cylindrospermum</taxon>
    </lineage>
</organism>